<gene>
    <name evidence="1" type="ORF">BDV39DRAFT_61517</name>
</gene>
<name>A0A5N6X735_9EURO</name>
<dbReference type="EMBL" id="ML741783">
    <property type="protein sequence ID" value="KAE8328712.1"/>
    <property type="molecule type" value="Genomic_DNA"/>
</dbReference>
<proteinExistence type="predicted"/>
<reference evidence="2" key="1">
    <citation type="submission" date="2019-04" db="EMBL/GenBank/DDBJ databases">
        <title>Friends and foes A comparative genomics studyof 23 Aspergillus species from section Flavi.</title>
        <authorList>
            <consortium name="DOE Joint Genome Institute"/>
            <person name="Kjaerbolling I."/>
            <person name="Vesth T."/>
            <person name="Frisvad J.C."/>
            <person name="Nybo J.L."/>
            <person name="Theobald S."/>
            <person name="Kildgaard S."/>
            <person name="Isbrandt T."/>
            <person name="Kuo A."/>
            <person name="Sato A."/>
            <person name="Lyhne E.K."/>
            <person name="Kogle M.E."/>
            <person name="Wiebenga A."/>
            <person name="Kun R.S."/>
            <person name="Lubbers R.J."/>
            <person name="Makela M.R."/>
            <person name="Barry K."/>
            <person name="Chovatia M."/>
            <person name="Clum A."/>
            <person name="Daum C."/>
            <person name="Haridas S."/>
            <person name="He G."/>
            <person name="LaButti K."/>
            <person name="Lipzen A."/>
            <person name="Mondo S."/>
            <person name="Riley R."/>
            <person name="Salamov A."/>
            <person name="Simmons B.A."/>
            <person name="Magnuson J.K."/>
            <person name="Henrissat B."/>
            <person name="Mortensen U.H."/>
            <person name="Larsen T.O."/>
            <person name="Devries R.P."/>
            <person name="Grigoriev I.V."/>
            <person name="Machida M."/>
            <person name="Baker S.E."/>
            <person name="Andersen M.R."/>
        </authorList>
    </citation>
    <scope>NUCLEOTIDE SEQUENCE [LARGE SCALE GENOMIC DNA]</scope>
    <source>
        <strain evidence="2">CBS 130017</strain>
    </source>
</reference>
<accession>A0A5N6X735</accession>
<dbReference type="AlphaFoldDB" id="A0A5N6X735"/>
<evidence type="ECO:0000313" key="1">
    <source>
        <dbReference type="EMBL" id="KAE8328712.1"/>
    </source>
</evidence>
<protein>
    <submittedName>
        <fullName evidence="1">Uncharacterized protein</fullName>
    </submittedName>
</protein>
<sequence>MHPFHIPPLCFLMPTKHRLFHGKPPEYTHWDWAFQCIVIIKKVQTQSNELQSLLLRHPMCRVTRVIHKECGHVNDHVEMDCNRPKLKLKDARCDAWDQPHCAITYVRLLKSSEGYECMKCNNELSDDEISERS</sequence>
<organism evidence="1 2">
    <name type="scientific">Aspergillus sergii</name>
    <dbReference type="NCBI Taxonomy" id="1034303"/>
    <lineage>
        <taxon>Eukaryota</taxon>
        <taxon>Fungi</taxon>
        <taxon>Dikarya</taxon>
        <taxon>Ascomycota</taxon>
        <taxon>Pezizomycotina</taxon>
        <taxon>Eurotiomycetes</taxon>
        <taxon>Eurotiomycetidae</taxon>
        <taxon>Eurotiales</taxon>
        <taxon>Aspergillaceae</taxon>
        <taxon>Aspergillus</taxon>
        <taxon>Aspergillus subgen. Circumdati</taxon>
    </lineage>
</organism>
<evidence type="ECO:0000313" key="2">
    <source>
        <dbReference type="Proteomes" id="UP000325945"/>
    </source>
</evidence>
<dbReference type="Proteomes" id="UP000325945">
    <property type="component" value="Unassembled WGS sequence"/>
</dbReference>
<keyword evidence="2" id="KW-1185">Reference proteome</keyword>